<proteinExistence type="predicted"/>
<dbReference type="EMBL" id="CAJNNW010027468">
    <property type="protein sequence ID" value="CAE8691582.1"/>
    <property type="molecule type" value="Genomic_DNA"/>
</dbReference>
<evidence type="ECO:0000313" key="4">
    <source>
        <dbReference type="Proteomes" id="UP000626109"/>
    </source>
</evidence>
<dbReference type="CDD" id="cd00821">
    <property type="entry name" value="PH"/>
    <property type="match status" value="1"/>
</dbReference>
<feature type="non-terminal residue" evidence="3">
    <location>
        <position position="1"/>
    </location>
</feature>
<dbReference type="SMART" id="SM00233">
    <property type="entry name" value="PH"/>
    <property type="match status" value="1"/>
</dbReference>
<dbReference type="PROSITE" id="PS50200">
    <property type="entry name" value="RA"/>
    <property type="match status" value="1"/>
</dbReference>
<reference evidence="3" key="1">
    <citation type="submission" date="2021-02" db="EMBL/GenBank/DDBJ databases">
        <authorList>
            <person name="Dougan E. K."/>
            <person name="Rhodes N."/>
            <person name="Thang M."/>
            <person name="Chan C."/>
        </authorList>
    </citation>
    <scope>NUCLEOTIDE SEQUENCE</scope>
</reference>
<feature type="compositionally biased region" description="Low complexity" evidence="1">
    <location>
        <begin position="255"/>
        <end position="270"/>
    </location>
</feature>
<organism evidence="3 4">
    <name type="scientific">Polarella glacialis</name>
    <name type="common">Dinoflagellate</name>
    <dbReference type="NCBI Taxonomy" id="89957"/>
    <lineage>
        <taxon>Eukaryota</taxon>
        <taxon>Sar</taxon>
        <taxon>Alveolata</taxon>
        <taxon>Dinophyceae</taxon>
        <taxon>Suessiales</taxon>
        <taxon>Suessiaceae</taxon>
        <taxon>Polarella</taxon>
    </lineage>
</organism>
<name>A0A813JX48_POLGL</name>
<evidence type="ECO:0000313" key="3">
    <source>
        <dbReference type="EMBL" id="CAE8691582.1"/>
    </source>
</evidence>
<dbReference type="Proteomes" id="UP000626109">
    <property type="component" value="Unassembled WGS sequence"/>
</dbReference>
<evidence type="ECO:0000259" key="2">
    <source>
        <dbReference type="PROSITE" id="PS50200"/>
    </source>
</evidence>
<protein>
    <recommendedName>
        <fullName evidence="2">Ras-associating domain-containing protein</fullName>
    </recommendedName>
</protein>
<dbReference type="AlphaFoldDB" id="A0A813JX48"/>
<gene>
    <name evidence="3" type="ORF">PGLA2088_LOCUS27482</name>
</gene>
<feature type="region of interest" description="Disordered" evidence="1">
    <location>
        <begin position="255"/>
        <end position="288"/>
    </location>
</feature>
<dbReference type="GO" id="GO:0007165">
    <property type="term" value="P:signal transduction"/>
    <property type="evidence" value="ECO:0007669"/>
    <property type="project" value="InterPro"/>
</dbReference>
<comment type="caution">
    <text evidence="3">The sequence shown here is derived from an EMBL/GenBank/DDBJ whole genome shotgun (WGS) entry which is preliminary data.</text>
</comment>
<dbReference type="SUPFAM" id="SSF50729">
    <property type="entry name" value="PH domain-like"/>
    <property type="match status" value="1"/>
</dbReference>
<dbReference type="InterPro" id="IPR000159">
    <property type="entry name" value="RA_dom"/>
</dbReference>
<evidence type="ECO:0000256" key="1">
    <source>
        <dbReference type="SAM" id="MobiDB-lite"/>
    </source>
</evidence>
<dbReference type="InterPro" id="IPR001849">
    <property type="entry name" value="PH_domain"/>
</dbReference>
<feature type="domain" description="Ras-associating" evidence="2">
    <location>
        <begin position="1"/>
        <end position="82"/>
    </location>
</feature>
<accession>A0A813JX48</accession>
<sequence>DNTYKTVPLKSESCVEDVTQWLCKRVSASGRRAEPDRHELLIIAPGNQSLRERLLLREDKPLQIQLKGGASAFKFLFREVRSSEPSAGGDTNSGDEAAFALPGTLANASQVPVVDASGRLRAGQLELLLADGVTWHSCTVILDADRLWYSQVPNSQDGSIGGGMSCWDLTDCGGVVRAEGDEDPRLIVLVQGDPMTLRAKTIKERDCWLHALATQASFIKEQLLMDEAEQNIAMMEARRSDRQLARLEAFDSLEGLLSSGSPPASTPPLSRLRPTATPRQPKRPRSLWHGLTASRRRVSCRDWRTVSSRTEPEKTRSSLSQRCCCPASTATRPSAAACVGSLRVSAELTRCQQRSVPIRFLFLTVIVYSKNNSKTSNKQQTRKLIGEKSYWNQPKMPARCQQEKCQ</sequence>